<organism evidence="1 2">
    <name type="scientific">Streptomyces phage SparkleGoddess</name>
    <dbReference type="NCBI Taxonomy" id="2283305"/>
    <lineage>
        <taxon>Viruses</taxon>
        <taxon>Duplodnaviria</taxon>
        <taxon>Heunggongvirae</taxon>
        <taxon>Uroviricota</taxon>
        <taxon>Caudoviricetes</taxon>
        <taxon>Stanwilliamsviridae</taxon>
        <taxon>Loccivirinae</taxon>
        <taxon>Gilsonvirus</taxon>
        <taxon>Gilsonvirus comrade</taxon>
    </lineage>
</organism>
<dbReference type="Proteomes" id="UP000259914">
    <property type="component" value="Segment"/>
</dbReference>
<name>A0A345MEB5_9CAUD</name>
<dbReference type="EMBL" id="MH590589">
    <property type="protein sequence ID" value="AXH68896.1"/>
    <property type="molecule type" value="Genomic_DNA"/>
</dbReference>
<gene>
    <name evidence="1" type="primary">217</name>
    <name evidence="1" type="ORF">SEA_SPARKLEGODDESS_217</name>
</gene>
<evidence type="ECO:0000313" key="1">
    <source>
        <dbReference type="EMBL" id="AXH68896.1"/>
    </source>
</evidence>
<sequence length="107" mass="11995">MYDSSARRRGEDTGVRLANSNHRADRLYRAVANKLLDAMENYTFNVQTFANFLVKTSPDVIKHRLMQLALAIADANADEYMGGNMTDGPINGMRVKEAVEVYNLPRG</sequence>
<proteinExistence type="predicted"/>
<accession>A0A345MEB5</accession>
<reference evidence="1 2" key="1">
    <citation type="submission" date="2018-07" db="EMBL/GenBank/DDBJ databases">
        <authorList>
            <person name="Dixon J."/>
            <person name="Knudsen H.R."/>
            <person name="Rock W."/>
            <person name="Scott A.N."/>
            <person name="Walsdorf S.L."/>
            <person name="Layton S.R."/>
            <person name="Nayek S."/>
            <person name="Kim T."/>
            <person name="Hughes L.E."/>
            <person name="Garlena R.A."/>
            <person name="Russell D.A."/>
            <person name="Pope W.H."/>
            <person name="Jacobs-Sera D."/>
            <person name="Hatfull G.F."/>
        </authorList>
    </citation>
    <scope>NUCLEOTIDE SEQUENCE [LARGE SCALE GENOMIC DNA]</scope>
</reference>
<protein>
    <submittedName>
        <fullName evidence="1">Uncharacterized protein</fullName>
    </submittedName>
</protein>
<evidence type="ECO:0000313" key="2">
    <source>
        <dbReference type="Proteomes" id="UP000259914"/>
    </source>
</evidence>